<comment type="caution">
    <text evidence="2">The sequence shown here is derived from an EMBL/GenBank/DDBJ whole genome shotgun (WGS) entry which is preliminary data.</text>
</comment>
<proteinExistence type="predicted"/>
<gene>
    <name evidence="2" type="ORF">CCMP2556_LOCUS28729</name>
</gene>
<sequence>MCAWPFAALNSIRNRLPRVARLPLCCVAVAMEPPKRRRIWAKRPPLPHEELQAPAAQPALAAEAAPAGHRRRQVFCPGRGPEQPCCFAADGSGRAAKGTRDGCCSFCHRDNMDTALGTARGRKIVARLLRQWRLMAPNIFEAAFNQSVLAEIDGATRESLRAQVSEPMWEELLAKRCSIVAGPSPQELREYQDGVEQDRAYVQKKFFPSRTRTVRHANHQWRAPMNEELRGQVRDLAHNDAGLPAAYVSSAAAALETWCKRGSWDLCRQCASVQPRHLKEAASRDAAKGNIILCKNCAKKEDKKTWIPSPEDVPAVLRGLSWAQIEALRPLDVDSGPEWKAEFGYYFHSSMIRFSWALDDVEDKIDALRSRQERKRAKKAFNFLVDKDNCNYWKWIERHRRFMNDNPRATDERRKRPLRYIEEEGIETAVWPHLYWDTRLCETATRLADVRRKQRAGHQQDPEDDPMGDATGGQEDSSGRQSLKRSFLLKAFGPTADYAGDYNLLHFVFDLSTWSDIGGKKGALRGMPMWQAMKGAAWTPQYWQVRHAAALDMQAQCGYPVAFITWAPFEWSAPYHEALLQQMRDLGRQRLGLAGPESLHLAHLLTELFREWVCGGGRKFGDATSQWKAALFGGTKPDGSRVKVNFVGRLEFQDGKRKESTQDYHGRGAVHLHGLVFAESIKHMKLHEKFSATVPAEGDPLRGLVLDGQTSRTGSGWPVFEGPSHYDAAVDKVKLHHSMEDKRLGVRGYSPEVLDVLKCHQDAQIERGTGLMLKYAATYLPKFSDGPGKELMDDSSSGYGAARRALFTFHPGEPEMWLLLANQSFPMFVMGGTMQPIIAPHPGMEQPPAYVALYEQAAWRGEMTLLEYLRRVNNKGNILEHIRKAHMKDTRGLSLESFAVRYETFGEKIIAAEMVSMLNDKPLGSKPLFDGDGLFKGVAVLRSPRARPLLRYYGQWMALNVPFQTLSGLLVPDIVDKVPEHVKFLACALHWAPHVWRNEQAIREHMALRAHKESLVNTVVQMIKTQEFFIHLHLNGHLERETRVRPAARVMPSYFEDAESGLRLTPEQKRVADNIDQRVDQALAIRDAADEQEMERLLGLAEEHGSMVAVSGQPGTGKTAVVDLCVKRAQRLQARILLAMPTGVQRSRMKQRHPEVDLDTCHGAFLFHKPLVEAMGIMMCYDLIVVDEAVQLFEEHFERLDQMWRAAGKVPCLVFVGDEWQLPPPDNTKRSLVHHPKWRLVYKIELHKVWRQADGDPLLEKLAYLRKNRPMGGEGSAFVRDMCSGRRAWSGHHEPTNLDIQDLLRKTDGATTVITCTRWGAALVNALAVEVLFELPGRIKLGGVGADYESNPDNYHWNGVAYEMRQDQSPEPLKLDLYEGLRIRLTRNMNKRLDYVNGMTATVQAFDRSSGGVIVETETKQVLCVYPVTEDAAGGRVVYYPMKPGYADTVHKFQGAELAHVTFWPDREGCAAAAYVALSRVKKDTDYLLGGYIKPEHFVPAR</sequence>
<evidence type="ECO:0000256" key="1">
    <source>
        <dbReference type="SAM" id="MobiDB-lite"/>
    </source>
</evidence>
<accession>A0ABP0N3E7</accession>
<organism evidence="2 3">
    <name type="scientific">Durusdinium trenchii</name>
    <dbReference type="NCBI Taxonomy" id="1381693"/>
    <lineage>
        <taxon>Eukaryota</taxon>
        <taxon>Sar</taxon>
        <taxon>Alveolata</taxon>
        <taxon>Dinophyceae</taxon>
        <taxon>Suessiales</taxon>
        <taxon>Symbiodiniaceae</taxon>
        <taxon>Durusdinium</taxon>
    </lineage>
</organism>
<name>A0ABP0N3E7_9DINO</name>
<feature type="region of interest" description="Disordered" evidence="1">
    <location>
        <begin position="451"/>
        <end position="481"/>
    </location>
</feature>
<dbReference type="InterPro" id="IPR027417">
    <property type="entry name" value="P-loop_NTPase"/>
</dbReference>
<dbReference type="Gene3D" id="3.40.50.300">
    <property type="entry name" value="P-loop containing nucleotide triphosphate hydrolases"/>
    <property type="match status" value="1"/>
</dbReference>
<evidence type="ECO:0008006" key="4">
    <source>
        <dbReference type="Google" id="ProtNLM"/>
    </source>
</evidence>
<evidence type="ECO:0000313" key="3">
    <source>
        <dbReference type="Proteomes" id="UP001642484"/>
    </source>
</evidence>
<dbReference type="Pfam" id="PF13245">
    <property type="entry name" value="AAA_19"/>
    <property type="match status" value="1"/>
</dbReference>
<dbReference type="EMBL" id="CAXAMN010021357">
    <property type="protein sequence ID" value="CAK9058287.1"/>
    <property type="molecule type" value="Genomic_DNA"/>
</dbReference>
<dbReference type="SUPFAM" id="SSF52540">
    <property type="entry name" value="P-loop containing nucleoside triphosphate hydrolases"/>
    <property type="match status" value="2"/>
</dbReference>
<reference evidence="2 3" key="1">
    <citation type="submission" date="2024-02" db="EMBL/GenBank/DDBJ databases">
        <authorList>
            <person name="Chen Y."/>
            <person name="Shah S."/>
            <person name="Dougan E. K."/>
            <person name="Thang M."/>
            <person name="Chan C."/>
        </authorList>
    </citation>
    <scope>NUCLEOTIDE SEQUENCE [LARGE SCALE GENOMIC DNA]</scope>
</reference>
<keyword evidence="3" id="KW-1185">Reference proteome</keyword>
<dbReference type="Proteomes" id="UP001642484">
    <property type="component" value="Unassembled WGS sequence"/>
</dbReference>
<evidence type="ECO:0000313" key="2">
    <source>
        <dbReference type="EMBL" id="CAK9058287.1"/>
    </source>
</evidence>
<protein>
    <recommendedName>
        <fullName evidence="4">ATP-dependent DNA helicase</fullName>
    </recommendedName>
</protein>